<name>A0A0D6JVH0_9EURY</name>
<dbReference type="Pfam" id="PF10263">
    <property type="entry name" value="SprT-like"/>
    <property type="match status" value="1"/>
</dbReference>
<dbReference type="AlphaFoldDB" id="A0A0D6JVH0"/>
<reference evidence="4" key="1">
    <citation type="submission" date="2015-03" db="EMBL/GenBank/DDBJ databases">
        <authorList>
            <person name="Urmite Genomes"/>
        </authorList>
    </citation>
    <scope>NUCLEOTIDE SEQUENCE [LARGE SCALE GENOMIC DNA]</scope>
    <source>
        <strain evidence="4">Arc-Hr</strain>
    </source>
</reference>
<protein>
    <submittedName>
        <fullName evidence="3">SprT-like family protein</fullName>
    </submittedName>
</protein>
<dbReference type="OrthoDB" id="350006at2157"/>
<evidence type="ECO:0000313" key="3">
    <source>
        <dbReference type="EMBL" id="CQR53014.1"/>
    </source>
</evidence>
<evidence type="ECO:0000259" key="2">
    <source>
        <dbReference type="Pfam" id="PF10263"/>
    </source>
</evidence>
<evidence type="ECO:0000313" key="4">
    <source>
        <dbReference type="Proteomes" id="UP000198902"/>
    </source>
</evidence>
<feature type="domain" description="SprT-like" evidence="2">
    <location>
        <begin position="46"/>
        <end position="154"/>
    </location>
</feature>
<dbReference type="GO" id="GO:0006950">
    <property type="term" value="P:response to stress"/>
    <property type="evidence" value="ECO:0007669"/>
    <property type="project" value="UniProtKB-ARBA"/>
</dbReference>
<proteinExistence type="predicted"/>
<accession>A0A0D6JVH0</accession>
<evidence type="ECO:0000256" key="1">
    <source>
        <dbReference type="SAM" id="MobiDB-lite"/>
    </source>
</evidence>
<gene>
    <name evidence="3" type="ORF">BN996_03415</name>
</gene>
<dbReference type="EMBL" id="CSTE01000005">
    <property type="protein sequence ID" value="CQR53014.1"/>
    <property type="molecule type" value="Genomic_DNA"/>
</dbReference>
<sequence length="209" mass="23551">MPARSESRLEIVGHEDGSQSAYDAVETGDELVSWSRAYCRRAASDYDFSVDLHRVEWEVSTRAKRRAAAVKTPTVDDAAVGEPKQWESTSARADRLGGAPTCTMSLSWRAFESFDRAEWSATLRHELVHVEQFQAFGATDHGPAFKRRAEAVDAPVRVRRFAEPKYTLTCEDCSADVAYRYRECKLVRRSSAYRSACCDAPLDCRKREG</sequence>
<keyword evidence="4" id="KW-1185">Reference proteome</keyword>
<dbReference type="Proteomes" id="UP000198902">
    <property type="component" value="Unassembled WGS sequence"/>
</dbReference>
<organism evidence="3 4">
    <name type="scientific">Haloferax massiliensis</name>
    <dbReference type="NCBI Taxonomy" id="1476858"/>
    <lineage>
        <taxon>Archaea</taxon>
        <taxon>Methanobacteriati</taxon>
        <taxon>Methanobacteriota</taxon>
        <taxon>Stenosarchaea group</taxon>
        <taxon>Halobacteria</taxon>
        <taxon>Halobacteriales</taxon>
        <taxon>Haloferacaceae</taxon>
        <taxon>Haloferax</taxon>
    </lineage>
</organism>
<feature type="region of interest" description="Disordered" evidence="1">
    <location>
        <begin position="68"/>
        <end position="93"/>
    </location>
</feature>
<dbReference type="InterPro" id="IPR006640">
    <property type="entry name" value="SprT-like_domain"/>
</dbReference>